<reference evidence="10" key="1">
    <citation type="submission" date="2023-02" db="EMBL/GenBank/DDBJ databases">
        <title>Genome of toxic invasive species Heracleum sosnowskyi carries increased number of genes despite the absence of recent whole-genome duplications.</title>
        <authorList>
            <person name="Schelkunov M."/>
            <person name="Shtratnikova V."/>
            <person name="Makarenko M."/>
            <person name="Klepikova A."/>
            <person name="Omelchenko D."/>
            <person name="Novikova G."/>
            <person name="Obukhova E."/>
            <person name="Bogdanov V."/>
            <person name="Penin A."/>
            <person name="Logacheva M."/>
        </authorList>
    </citation>
    <scope>NUCLEOTIDE SEQUENCE</scope>
    <source>
        <strain evidence="10">Hsosn_3</strain>
        <tissue evidence="10">Leaf</tissue>
    </source>
</reference>
<keyword evidence="7 8" id="KW-0349">Heme</keyword>
<dbReference type="GO" id="GO:0010268">
    <property type="term" value="P:brassinosteroid homeostasis"/>
    <property type="evidence" value="ECO:0007669"/>
    <property type="project" value="TreeGrafter"/>
</dbReference>
<evidence type="ECO:0000256" key="4">
    <source>
        <dbReference type="ARBA" id="ARBA00022989"/>
    </source>
</evidence>
<protein>
    <recommendedName>
        <fullName evidence="12">Cytochrome P450</fullName>
    </recommendedName>
</protein>
<comment type="similarity">
    <text evidence="8">Belongs to the cytochrome P450 family.</text>
</comment>
<dbReference type="GO" id="GO:0016125">
    <property type="term" value="P:sterol metabolic process"/>
    <property type="evidence" value="ECO:0007669"/>
    <property type="project" value="TreeGrafter"/>
</dbReference>
<keyword evidence="9" id="KW-0472">Membrane</keyword>
<dbReference type="SUPFAM" id="SSF48264">
    <property type="entry name" value="Cytochrome P450"/>
    <property type="match status" value="1"/>
</dbReference>
<reference evidence="10" key="2">
    <citation type="submission" date="2023-05" db="EMBL/GenBank/DDBJ databases">
        <authorList>
            <person name="Schelkunov M.I."/>
        </authorList>
    </citation>
    <scope>NUCLEOTIDE SEQUENCE</scope>
    <source>
        <strain evidence="10">Hsosn_3</strain>
        <tissue evidence="10">Leaf</tissue>
    </source>
</reference>
<evidence type="ECO:0008006" key="12">
    <source>
        <dbReference type="Google" id="ProtNLM"/>
    </source>
</evidence>
<feature type="transmembrane region" description="Helical" evidence="9">
    <location>
        <begin position="40"/>
        <end position="61"/>
    </location>
</feature>
<dbReference type="InterPro" id="IPR036396">
    <property type="entry name" value="Cyt_P450_sf"/>
</dbReference>
<evidence type="ECO:0000256" key="8">
    <source>
        <dbReference type="RuleBase" id="RU000461"/>
    </source>
</evidence>
<keyword evidence="5 8" id="KW-0560">Oxidoreductase</keyword>
<evidence type="ECO:0000256" key="2">
    <source>
        <dbReference type="ARBA" id="ARBA00022692"/>
    </source>
</evidence>
<dbReference type="GO" id="GO:0016020">
    <property type="term" value="C:membrane"/>
    <property type="evidence" value="ECO:0007669"/>
    <property type="project" value="UniProtKB-SubCell"/>
</dbReference>
<dbReference type="AlphaFoldDB" id="A0AAD8MZA1"/>
<name>A0AAD8MZA1_9APIA</name>
<dbReference type="InterPro" id="IPR017972">
    <property type="entry name" value="Cyt_P450_CS"/>
</dbReference>
<organism evidence="10 11">
    <name type="scientific">Heracleum sosnowskyi</name>
    <dbReference type="NCBI Taxonomy" id="360622"/>
    <lineage>
        <taxon>Eukaryota</taxon>
        <taxon>Viridiplantae</taxon>
        <taxon>Streptophyta</taxon>
        <taxon>Embryophyta</taxon>
        <taxon>Tracheophyta</taxon>
        <taxon>Spermatophyta</taxon>
        <taxon>Magnoliopsida</taxon>
        <taxon>eudicotyledons</taxon>
        <taxon>Gunneridae</taxon>
        <taxon>Pentapetalae</taxon>
        <taxon>asterids</taxon>
        <taxon>campanulids</taxon>
        <taxon>Apiales</taxon>
        <taxon>Apiaceae</taxon>
        <taxon>Apioideae</taxon>
        <taxon>apioid superclade</taxon>
        <taxon>Tordylieae</taxon>
        <taxon>Tordyliinae</taxon>
        <taxon>Heracleum</taxon>
    </lineage>
</organism>
<accession>A0AAD8MZA1</accession>
<dbReference type="PANTHER" id="PTHR24286">
    <property type="entry name" value="CYTOCHROME P450 26"/>
    <property type="match status" value="1"/>
</dbReference>
<dbReference type="GO" id="GO:0016132">
    <property type="term" value="P:brassinosteroid biosynthetic process"/>
    <property type="evidence" value="ECO:0007669"/>
    <property type="project" value="TreeGrafter"/>
</dbReference>
<dbReference type="GO" id="GO:0020037">
    <property type="term" value="F:heme binding"/>
    <property type="evidence" value="ECO:0007669"/>
    <property type="project" value="InterPro"/>
</dbReference>
<dbReference type="Pfam" id="PF00067">
    <property type="entry name" value="p450"/>
    <property type="match status" value="1"/>
</dbReference>
<keyword evidence="6 7" id="KW-0408">Iron</keyword>
<dbReference type="GO" id="GO:0009805">
    <property type="term" value="P:coumarin biosynthetic process"/>
    <property type="evidence" value="ECO:0007669"/>
    <property type="project" value="UniProtKB-ARBA"/>
</dbReference>
<evidence type="ECO:0000256" key="9">
    <source>
        <dbReference type="SAM" id="Phobius"/>
    </source>
</evidence>
<comment type="cofactor">
    <cofactor evidence="7">
        <name>heme</name>
        <dbReference type="ChEBI" id="CHEBI:30413"/>
    </cofactor>
</comment>
<comment type="caution">
    <text evidence="10">The sequence shown here is derived from an EMBL/GenBank/DDBJ whole genome shotgun (WGS) entry which is preliminary data.</text>
</comment>
<dbReference type="GO" id="GO:0016705">
    <property type="term" value="F:oxidoreductase activity, acting on paired donors, with incorporation or reduction of molecular oxygen"/>
    <property type="evidence" value="ECO:0007669"/>
    <property type="project" value="InterPro"/>
</dbReference>
<keyword evidence="3 7" id="KW-0479">Metal-binding</keyword>
<dbReference type="PANTHER" id="PTHR24286:SF37">
    <property type="entry name" value="CYTOCHROME P450 724B1"/>
    <property type="match status" value="1"/>
</dbReference>
<dbReference type="InterPro" id="IPR002401">
    <property type="entry name" value="Cyt_P450_E_grp-I"/>
</dbReference>
<keyword evidence="8" id="KW-0503">Monooxygenase</keyword>
<proteinExistence type="inferred from homology"/>
<dbReference type="InterPro" id="IPR001128">
    <property type="entry name" value="Cyt_P450"/>
</dbReference>
<dbReference type="Gene3D" id="1.10.630.10">
    <property type="entry name" value="Cytochrome P450"/>
    <property type="match status" value="1"/>
</dbReference>
<dbReference type="EMBL" id="JAUIZM010000004">
    <property type="protein sequence ID" value="KAK1389193.1"/>
    <property type="molecule type" value="Genomic_DNA"/>
</dbReference>
<evidence type="ECO:0000313" key="10">
    <source>
        <dbReference type="EMBL" id="KAK1389193.1"/>
    </source>
</evidence>
<dbReference type="PRINTS" id="PR00463">
    <property type="entry name" value="EP450I"/>
</dbReference>
<sequence length="501" mass="56915">MTSWLLLVGVVLLAYMLPEKHTIMMTIALPLTKTRNPRNLLLLAGLKVLPVLKLSLALYVYCLELLRLGGLTYAFLTPALDDYAANRSKADVFTTCKIYLPWVQTISKLLGIMLKGFWRSMVLSKSLKQVSIFDIILLGTESGAWPLAVGETPTRGLGGACLSLVTHLKANPQFLKDLESFAIRFWIPGKTKDKSGSVKKQERCYRILIDFHPILRGLISVPMYFPGTPYARAVKGRRRISSVIKATLEERKKEKSENPSHDKNDMLEKLLYLDTLSLDEKVSFALDRLISGYETTSKILSLLVHFLSQSPATLKKLKLEHKKIRGMKEDEVSLTLEEVKKMEFTQNVNARGNTVHQYLNRKALTDVRFKDYVIPSGWQVLPVFSAVHLDNSLHANASQFDPRRWEDQEQKSKNFFPFGGGVRYCPGSEAGRIELAVFLHHLVHNFRWKAEHVDQPVAYPYVDFQMGLPLTVESINKTDYAPKMVGYDNIVLLNSWDQSVR</sequence>
<keyword evidence="2 9" id="KW-0812">Transmembrane</keyword>
<feature type="binding site" description="axial binding residue" evidence="7">
    <location>
        <position position="425"/>
    </location>
    <ligand>
        <name>heme</name>
        <dbReference type="ChEBI" id="CHEBI:30413"/>
    </ligand>
    <ligandPart>
        <name>Fe</name>
        <dbReference type="ChEBI" id="CHEBI:18248"/>
    </ligandPart>
</feature>
<dbReference type="PROSITE" id="PS00086">
    <property type="entry name" value="CYTOCHROME_P450"/>
    <property type="match status" value="1"/>
</dbReference>
<evidence type="ECO:0000256" key="3">
    <source>
        <dbReference type="ARBA" id="ARBA00022723"/>
    </source>
</evidence>
<keyword evidence="4 9" id="KW-1133">Transmembrane helix</keyword>
<dbReference type="Proteomes" id="UP001237642">
    <property type="component" value="Unassembled WGS sequence"/>
</dbReference>
<evidence type="ECO:0000313" key="11">
    <source>
        <dbReference type="Proteomes" id="UP001237642"/>
    </source>
</evidence>
<comment type="subcellular location">
    <subcellularLocation>
        <location evidence="1">Membrane</location>
        <topology evidence="1">Single-pass membrane protein</topology>
    </subcellularLocation>
</comment>
<keyword evidence="11" id="KW-1185">Reference proteome</keyword>
<evidence type="ECO:0000256" key="7">
    <source>
        <dbReference type="PIRSR" id="PIRSR602401-1"/>
    </source>
</evidence>
<evidence type="ECO:0000256" key="5">
    <source>
        <dbReference type="ARBA" id="ARBA00023002"/>
    </source>
</evidence>
<evidence type="ECO:0000256" key="1">
    <source>
        <dbReference type="ARBA" id="ARBA00004167"/>
    </source>
</evidence>
<dbReference type="GO" id="GO:0005506">
    <property type="term" value="F:iron ion binding"/>
    <property type="evidence" value="ECO:0007669"/>
    <property type="project" value="InterPro"/>
</dbReference>
<evidence type="ECO:0000256" key="6">
    <source>
        <dbReference type="ARBA" id="ARBA00023004"/>
    </source>
</evidence>
<dbReference type="GO" id="GO:0004497">
    <property type="term" value="F:monooxygenase activity"/>
    <property type="evidence" value="ECO:0007669"/>
    <property type="project" value="UniProtKB-KW"/>
</dbReference>
<gene>
    <name evidence="10" type="ORF">POM88_017371</name>
</gene>